<comment type="caution">
    <text evidence="7">The sequence shown here is derived from an EMBL/GenBank/DDBJ whole genome shotgun (WGS) entry which is preliminary data.</text>
</comment>
<dbReference type="Proteomes" id="UP001595536">
    <property type="component" value="Unassembled WGS sequence"/>
</dbReference>
<feature type="transmembrane region" description="Helical" evidence="6">
    <location>
        <begin position="58"/>
        <end position="79"/>
    </location>
</feature>
<evidence type="ECO:0000256" key="3">
    <source>
        <dbReference type="ARBA" id="ARBA00022692"/>
    </source>
</evidence>
<keyword evidence="8" id="KW-1185">Reference proteome</keyword>
<dbReference type="PANTHER" id="PTHR30482">
    <property type="entry name" value="HIGH-AFFINITY BRANCHED-CHAIN AMINO ACID TRANSPORT SYSTEM PERMEASE"/>
    <property type="match status" value="1"/>
</dbReference>
<dbReference type="Pfam" id="PF02653">
    <property type="entry name" value="BPD_transp_2"/>
    <property type="match status" value="1"/>
</dbReference>
<evidence type="ECO:0000256" key="5">
    <source>
        <dbReference type="ARBA" id="ARBA00023136"/>
    </source>
</evidence>
<evidence type="ECO:0000313" key="8">
    <source>
        <dbReference type="Proteomes" id="UP001595536"/>
    </source>
</evidence>
<dbReference type="PANTHER" id="PTHR30482:SF10">
    <property type="entry name" value="HIGH-AFFINITY BRANCHED-CHAIN AMINO ACID TRANSPORT PROTEIN BRAE"/>
    <property type="match status" value="1"/>
</dbReference>
<evidence type="ECO:0000256" key="1">
    <source>
        <dbReference type="ARBA" id="ARBA00004651"/>
    </source>
</evidence>
<organism evidence="7 8">
    <name type="scientific">Camelimonas abortus</name>
    <dbReference type="NCBI Taxonomy" id="1017184"/>
    <lineage>
        <taxon>Bacteria</taxon>
        <taxon>Pseudomonadati</taxon>
        <taxon>Pseudomonadota</taxon>
        <taxon>Alphaproteobacteria</taxon>
        <taxon>Hyphomicrobiales</taxon>
        <taxon>Chelatococcaceae</taxon>
        <taxon>Camelimonas</taxon>
    </lineage>
</organism>
<feature type="transmembrane region" description="Helical" evidence="6">
    <location>
        <begin position="236"/>
        <end position="254"/>
    </location>
</feature>
<dbReference type="RefSeq" id="WP_376828872.1">
    <property type="nucleotide sequence ID" value="NZ_JBHLWR010000004.1"/>
</dbReference>
<comment type="subcellular location">
    <subcellularLocation>
        <location evidence="1">Cell membrane</location>
        <topology evidence="1">Multi-pass membrane protein</topology>
    </subcellularLocation>
</comment>
<sequence>MTAYLVATLSVVVILTLAGLALNVQWGMGGLVNFGLFGFYMLGAYVCALLTVNGVAPLAAMAAAVAATAALSALVSLISVRLSEDYLAIVTLGFAECLRLAVIYEDWLTRGTLGVAGIARPFAGMVPAQWSDALFLAFAVALLVLVCGVVALVSASPFGRLMRAVRDDPEVVASLGRSVTSIRLRGFALGGAITGLAGALHAFYYTYIDPTQFTTIITACAFMAVVIGGRGSNRGVVAAAVVLVFLLEGSRFAVDLFPGLDSATLAALRLIGMGVALTALLIIRPAGFGREQPTVRAAGAP</sequence>
<dbReference type="InterPro" id="IPR001851">
    <property type="entry name" value="ABC_transp_permease"/>
</dbReference>
<dbReference type="EMBL" id="JBHRUV010000079">
    <property type="protein sequence ID" value="MFC3267105.1"/>
    <property type="molecule type" value="Genomic_DNA"/>
</dbReference>
<proteinExistence type="predicted"/>
<feature type="transmembrane region" description="Helical" evidence="6">
    <location>
        <begin position="133"/>
        <end position="153"/>
    </location>
</feature>
<feature type="transmembrane region" description="Helical" evidence="6">
    <location>
        <begin position="6"/>
        <end position="24"/>
    </location>
</feature>
<keyword evidence="3 6" id="KW-0812">Transmembrane</keyword>
<evidence type="ECO:0000256" key="2">
    <source>
        <dbReference type="ARBA" id="ARBA00022475"/>
    </source>
</evidence>
<accession>A0ABV7LGR3</accession>
<keyword evidence="4 6" id="KW-1133">Transmembrane helix</keyword>
<evidence type="ECO:0000256" key="6">
    <source>
        <dbReference type="SAM" id="Phobius"/>
    </source>
</evidence>
<feature type="transmembrane region" description="Helical" evidence="6">
    <location>
        <begin position="213"/>
        <end position="229"/>
    </location>
</feature>
<protein>
    <submittedName>
        <fullName evidence="7">Branched-chain amino acid ABC transporter permease</fullName>
    </submittedName>
</protein>
<feature type="transmembrane region" description="Helical" evidence="6">
    <location>
        <begin position="86"/>
        <end position="104"/>
    </location>
</feature>
<reference evidence="8" key="1">
    <citation type="journal article" date="2019" name="Int. J. Syst. Evol. Microbiol.">
        <title>The Global Catalogue of Microorganisms (GCM) 10K type strain sequencing project: providing services to taxonomists for standard genome sequencing and annotation.</title>
        <authorList>
            <consortium name="The Broad Institute Genomics Platform"/>
            <consortium name="The Broad Institute Genome Sequencing Center for Infectious Disease"/>
            <person name="Wu L."/>
            <person name="Ma J."/>
        </authorList>
    </citation>
    <scope>NUCLEOTIDE SEQUENCE [LARGE SCALE GENOMIC DNA]</scope>
    <source>
        <strain evidence="8">CCM 7941</strain>
    </source>
</reference>
<feature type="transmembrane region" description="Helical" evidence="6">
    <location>
        <begin position="31"/>
        <end position="52"/>
    </location>
</feature>
<dbReference type="CDD" id="cd06581">
    <property type="entry name" value="TM_PBP1_LivM_like"/>
    <property type="match status" value="1"/>
</dbReference>
<name>A0ABV7LGR3_9HYPH</name>
<feature type="transmembrane region" description="Helical" evidence="6">
    <location>
        <begin position="187"/>
        <end position="207"/>
    </location>
</feature>
<keyword evidence="5 6" id="KW-0472">Membrane</keyword>
<keyword evidence="2" id="KW-1003">Cell membrane</keyword>
<dbReference type="InterPro" id="IPR043428">
    <property type="entry name" value="LivM-like"/>
</dbReference>
<feature type="transmembrane region" description="Helical" evidence="6">
    <location>
        <begin position="266"/>
        <end position="283"/>
    </location>
</feature>
<evidence type="ECO:0000256" key="4">
    <source>
        <dbReference type="ARBA" id="ARBA00022989"/>
    </source>
</evidence>
<evidence type="ECO:0000313" key="7">
    <source>
        <dbReference type="EMBL" id="MFC3267105.1"/>
    </source>
</evidence>
<gene>
    <name evidence="7" type="ORF">ACFOEX_12190</name>
</gene>